<keyword evidence="2" id="KW-1185">Reference proteome</keyword>
<evidence type="ECO:0000313" key="1">
    <source>
        <dbReference type="EMBL" id="TRZ15221.1"/>
    </source>
</evidence>
<dbReference type="EMBL" id="SWJQ01000379">
    <property type="protein sequence ID" value="TRZ15221.1"/>
    <property type="molecule type" value="Genomic_DNA"/>
</dbReference>
<feature type="non-terminal residue" evidence="1">
    <location>
        <position position="55"/>
    </location>
</feature>
<gene>
    <name evidence="1" type="ORF">HGM15179_011879</name>
</gene>
<feature type="non-terminal residue" evidence="1">
    <location>
        <position position="1"/>
    </location>
</feature>
<protein>
    <submittedName>
        <fullName evidence="1">Uncharacterized protein</fullName>
    </submittedName>
</protein>
<proteinExistence type="predicted"/>
<comment type="caution">
    <text evidence="1">The sequence shown here is derived from an EMBL/GenBank/DDBJ whole genome shotgun (WGS) entry which is preliminary data.</text>
</comment>
<accession>A0A8K1GBZ0</accession>
<name>A0A8K1GBZ0_9PASS</name>
<evidence type="ECO:0000313" key="2">
    <source>
        <dbReference type="Proteomes" id="UP000796761"/>
    </source>
</evidence>
<sequence length="55" mass="6411">YFVWTVWERMLRAHYLAPHWNPAGFCSLRRLWGQAGLARIQAASQENAQKILAVQ</sequence>
<dbReference type="OrthoDB" id="10010556at2759"/>
<organism evidence="1 2">
    <name type="scientific">Zosterops borbonicus</name>
    <dbReference type="NCBI Taxonomy" id="364589"/>
    <lineage>
        <taxon>Eukaryota</taxon>
        <taxon>Metazoa</taxon>
        <taxon>Chordata</taxon>
        <taxon>Craniata</taxon>
        <taxon>Vertebrata</taxon>
        <taxon>Euteleostomi</taxon>
        <taxon>Archelosauria</taxon>
        <taxon>Archosauria</taxon>
        <taxon>Dinosauria</taxon>
        <taxon>Saurischia</taxon>
        <taxon>Theropoda</taxon>
        <taxon>Coelurosauria</taxon>
        <taxon>Aves</taxon>
        <taxon>Neognathae</taxon>
        <taxon>Neoaves</taxon>
        <taxon>Telluraves</taxon>
        <taxon>Australaves</taxon>
        <taxon>Passeriformes</taxon>
        <taxon>Sylvioidea</taxon>
        <taxon>Zosteropidae</taxon>
        <taxon>Zosterops</taxon>
    </lineage>
</organism>
<dbReference type="Proteomes" id="UP000796761">
    <property type="component" value="Unassembled WGS sequence"/>
</dbReference>
<reference evidence="1" key="1">
    <citation type="submission" date="2019-04" db="EMBL/GenBank/DDBJ databases">
        <title>Genome assembly of Zosterops borbonicus 15179.</title>
        <authorList>
            <person name="Leroy T."/>
            <person name="Anselmetti Y."/>
            <person name="Tilak M.-K."/>
            <person name="Nabholz B."/>
        </authorList>
    </citation>
    <scope>NUCLEOTIDE SEQUENCE</scope>
    <source>
        <strain evidence="1">HGM_15179</strain>
        <tissue evidence="1">Muscle</tissue>
    </source>
</reference>
<dbReference type="AlphaFoldDB" id="A0A8K1GBZ0"/>